<dbReference type="PANTHER" id="PTHR10340">
    <property type="entry name" value="SPHINGOMYELIN PHOSPHODIESTERASE"/>
    <property type="match status" value="1"/>
</dbReference>
<keyword evidence="1" id="KW-0378">Hydrolase</keyword>
<protein>
    <submittedName>
        <fullName evidence="3">Uncharacterized protein</fullName>
    </submittedName>
</protein>
<keyword evidence="2" id="KW-0325">Glycoprotein</keyword>
<reference evidence="3" key="2">
    <citation type="submission" date="2025-08" db="UniProtKB">
        <authorList>
            <consortium name="Ensembl"/>
        </authorList>
    </citation>
    <scope>IDENTIFICATION</scope>
</reference>
<dbReference type="GO" id="GO:0005615">
    <property type="term" value="C:extracellular space"/>
    <property type="evidence" value="ECO:0007669"/>
    <property type="project" value="TreeGrafter"/>
</dbReference>
<dbReference type="GO" id="GO:0046513">
    <property type="term" value="P:ceramide biosynthetic process"/>
    <property type="evidence" value="ECO:0007669"/>
    <property type="project" value="TreeGrafter"/>
</dbReference>
<dbReference type="GO" id="GO:0005764">
    <property type="term" value="C:lysosome"/>
    <property type="evidence" value="ECO:0007669"/>
    <property type="project" value="TreeGrafter"/>
</dbReference>
<reference evidence="3" key="3">
    <citation type="submission" date="2025-09" db="UniProtKB">
        <authorList>
            <consortium name="Ensembl"/>
        </authorList>
    </citation>
    <scope>IDENTIFICATION</scope>
</reference>
<dbReference type="InterPro" id="IPR029052">
    <property type="entry name" value="Metallo-depent_PP-like"/>
</dbReference>
<dbReference type="AlphaFoldDB" id="H2YC47"/>
<dbReference type="HOGENOM" id="CLU_073438_0_0_1"/>
<dbReference type="STRING" id="51511.ENSCSAVP00000002895"/>
<dbReference type="GO" id="GO:0006685">
    <property type="term" value="P:sphingomyelin catabolic process"/>
    <property type="evidence" value="ECO:0007669"/>
    <property type="project" value="TreeGrafter"/>
</dbReference>
<keyword evidence="4" id="KW-1185">Reference proteome</keyword>
<evidence type="ECO:0000313" key="3">
    <source>
        <dbReference type="Ensembl" id="ENSCSAVP00000002895.1"/>
    </source>
</evidence>
<dbReference type="Ensembl" id="ENSCSAVT00000002939.1">
    <property type="protein sequence ID" value="ENSCSAVP00000002895.1"/>
    <property type="gene ID" value="ENSCSAVG00000001730.1"/>
</dbReference>
<dbReference type="PANTHER" id="PTHR10340:SF34">
    <property type="entry name" value="SPHINGOMYELIN PHOSPHODIESTERASE"/>
    <property type="match status" value="1"/>
</dbReference>
<dbReference type="GO" id="GO:0016020">
    <property type="term" value="C:membrane"/>
    <property type="evidence" value="ECO:0007669"/>
    <property type="project" value="GOC"/>
</dbReference>
<proteinExistence type="predicted"/>
<evidence type="ECO:0000313" key="4">
    <source>
        <dbReference type="Proteomes" id="UP000007875"/>
    </source>
</evidence>
<dbReference type="eggNOG" id="KOG3770">
    <property type="taxonomic scope" value="Eukaryota"/>
</dbReference>
<dbReference type="Proteomes" id="UP000007875">
    <property type="component" value="Unassembled WGS sequence"/>
</dbReference>
<organism evidence="3 4">
    <name type="scientific">Ciona savignyi</name>
    <name type="common">Pacific transparent sea squirt</name>
    <dbReference type="NCBI Taxonomy" id="51511"/>
    <lineage>
        <taxon>Eukaryota</taxon>
        <taxon>Metazoa</taxon>
        <taxon>Chordata</taxon>
        <taxon>Tunicata</taxon>
        <taxon>Ascidiacea</taxon>
        <taxon>Phlebobranchia</taxon>
        <taxon>Cionidae</taxon>
        <taxon>Ciona</taxon>
    </lineage>
</organism>
<reference evidence="4" key="1">
    <citation type="submission" date="2003-08" db="EMBL/GenBank/DDBJ databases">
        <authorList>
            <person name="Birren B."/>
            <person name="Nusbaum C."/>
            <person name="Abebe A."/>
            <person name="Abouelleil A."/>
            <person name="Adekoya E."/>
            <person name="Ait-zahra M."/>
            <person name="Allen N."/>
            <person name="Allen T."/>
            <person name="An P."/>
            <person name="Anderson M."/>
            <person name="Anderson S."/>
            <person name="Arachchi H."/>
            <person name="Armbruster J."/>
            <person name="Bachantsang P."/>
            <person name="Baldwin J."/>
            <person name="Barry A."/>
            <person name="Bayul T."/>
            <person name="Blitshsteyn B."/>
            <person name="Bloom T."/>
            <person name="Blye J."/>
            <person name="Boguslavskiy L."/>
            <person name="Borowsky M."/>
            <person name="Boukhgalter B."/>
            <person name="Brunache A."/>
            <person name="Butler J."/>
            <person name="Calixte N."/>
            <person name="Calvo S."/>
            <person name="Camarata J."/>
            <person name="Campo K."/>
            <person name="Chang J."/>
            <person name="Cheshatsang Y."/>
            <person name="Citroen M."/>
            <person name="Collymore A."/>
            <person name="Considine T."/>
            <person name="Cook A."/>
            <person name="Cooke P."/>
            <person name="Corum B."/>
            <person name="Cuomo C."/>
            <person name="David R."/>
            <person name="Dawoe T."/>
            <person name="Degray S."/>
            <person name="Dodge S."/>
            <person name="Dooley K."/>
            <person name="Dorje P."/>
            <person name="Dorjee K."/>
            <person name="Dorris L."/>
            <person name="Duffey N."/>
            <person name="Dupes A."/>
            <person name="Elkins T."/>
            <person name="Engels R."/>
            <person name="Erickson J."/>
            <person name="Farina A."/>
            <person name="Faro S."/>
            <person name="Ferreira P."/>
            <person name="Fischer H."/>
            <person name="Fitzgerald M."/>
            <person name="Foley K."/>
            <person name="Gage D."/>
            <person name="Galagan J."/>
            <person name="Gearin G."/>
            <person name="Gnerre S."/>
            <person name="Gnirke A."/>
            <person name="Goyette A."/>
            <person name="Graham J."/>
            <person name="Grandbois E."/>
            <person name="Gyaltsen K."/>
            <person name="Hafez N."/>
            <person name="Hagopian D."/>
            <person name="Hagos B."/>
            <person name="Hall J."/>
            <person name="Hatcher B."/>
            <person name="Heller A."/>
            <person name="Higgins H."/>
            <person name="Honan T."/>
            <person name="Horn A."/>
            <person name="Houde N."/>
            <person name="Hughes L."/>
            <person name="Hulme W."/>
            <person name="Husby E."/>
            <person name="Iliev I."/>
            <person name="Jaffe D."/>
            <person name="Jones C."/>
            <person name="Kamal M."/>
            <person name="Kamat A."/>
            <person name="Kamvysselis M."/>
            <person name="Karlsson E."/>
            <person name="Kells C."/>
            <person name="Kieu A."/>
            <person name="Kisner P."/>
            <person name="Kodira C."/>
            <person name="Kulbokas E."/>
            <person name="Labutti K."/>
            <person name="Lama D."/>
            <person name="Landers T."/>
            <person name="Leger J."/>
            <person name="Levine S."/>
            <person name="Lewis D."/>
            <person name="Lewis T."/>
            <person name="Lindblad-toh K."/>
            <person name="Liu X."/>
            <person name="Lokyitsang T."/>
            <person name="Lokyitsang Y."/>
            <person name="Lucien O."/>
            <person name="Lui A."/>
            <person name="Ma L.J."/>
            <person name="Mabbitt R."/>
            <person name="Macdonald J."/>
            <person name="Maclean C."/>
            <person name="Major J."/>
            <person name="Manning J."/>
            <person name="Marabella R."/>
            <person name="Maru K."/>
            <person name="Matthews C."/>
            <person name="Mauceli E."/>
            <person name="Mccarthy M."/>
            <person name="Mcdonough S."/>
            <person name="Mcghee T."/>
            <person name="Meldrim J."/>
            <person name="Meneus L."/>
            <person name="Mesirov J."/>
            <person name="Mihalev A."/>
            <person name="Mihova T."/>
            <person name="Mikkelsen T."/>
            <person name="Mlenga V."/>
            <person name="Moru K."/>
            <person name="Mozes J."/>
            <person name="Mulrain L."/>
            <person name="Munson G."/>
            <person name="Naylor J."/>
            <person name="Newes C."/>
            <person name="Nguyen C."/>
            <person name="Nguyen N."/>
            <person name="Nguyen T."/>
            <person name="Nicol R."/>
            <person name="Nielsen C."/>
            <person name="Nizzari M."/>
            <person name="Norbu C."/>
            <person name="Norbu N."/>
            <person name="O'donnell P."/>
            <person name="Okoawo O."/>
            <person name="O'leary S."/>
            <person name="Omotosho B."/>
            <person name="O'neill K."/>
            <person name="Osman S."/>
            <person name="Parker S."/>
            <person name="Perrin D."/>
            <person name="Phunkhang P."/>
            <person name="Piqani B."/>
            <person name="Purcell S."/>
            <person name="Rachupka T."/>
            <person name="Ramasamy U."/>
            <person name="Rameau R."/>
            <person name="Ray V."/>
            <person name="Raymond C."/>
            <person name="Retta R."/>
            <person name="Richardson S."/>
            <person name="Rise C."/>
            <person name="Rodriguez J."/>
            <person name="Rogers J."/>
            <person name="Rogov P."/>
            <person name="Rutman M."/>
            <person name="Schupbach R."/>
            <person name="Seaman C."/>
            <person name="Settipalli S."/>
            <person name="Sharpe T."/>
            <person name="Sheridan J."/>
            <person name="Sherpa N."/>
            <person name="Shi J."/>
            <person name="Smirnov S."/>
            <person name="Smith C."/>
            <person name="Sougnez C."/>
            <person name="Spencer B."/>
            <person name="Stalker J."/>
            <person name="Stange-thomann N."/>
            <person name="Stavropoulos S."/>
            <person name="Stetson K."/>
            <person name="Stone C."/>
            <person name="Stone S."/>
            <person name="Stubbs M."/>
            <person name="Talamas J."/>
            <person name="Tchuinga P."/>
            <person name="Tenzing P."/>
            <person name="Tesfaye S."/>
            <person name="Theodore J."/>
            <person name="Thoulutsang Y."/>
            <person name="Topham K."/>
            <person name="Towey S."/>
            <person name="Tsamla T."/>
            <person name="Tsomo N."/>
            <person name="Vallee D."/>
            <person name="Vassiliev H."/>
            <person name="Venkataraman V."/>
            <person name="Vinson J."/>
            <person name="Vo A."/>
            <person name="Wade C."/>
            <person name="Wang S."/>
            <person name="Wangchuk T."/>
            <person name="Wangdi T."/>
            <person name="Whittaker C."/>
            <person name="Wilkinson J."/>
            <person name="Wu Y."/>
            <person name="Wyman D."/>
            <person name="Yadav S."/>
            <person name="Yang S."/>
            <person name="Yang X."/>
            <person name="Yeager S."/>
            <person name="Yee E."/>
            <person name="Young G."/>
            <person name="Zainoun J."/>
            <person name="Zembeck L."/>
            <person name="Zimmer A."/>
            <person name="Zody M."/>
            <person name="Lander E."/>
        </authorList>
    </citation>
    <scope>NUCLEOTIDE SEQUENCE [LARGE SCALE GENOMIC DNA]</scope>
</reference>
<evidence type="ECO:0000256" key="1">
    <source>
        <dbReference type="ARBA" id="ARBA00022801"/>
    </source>
</evidence>
<sequence>MLEWFVRVLTSAEVAGEKVQVIGHVPPGRSPDCMETWSKNYFRIIERFQHQISAQFFGHTHYDEIQILYDQFGSAISTAYIAPSLTSYIYMMPTYRVYDIDGYHKNTTWSVANHKTYRLDLEEANRVDTPNWILEYDACNAFDQFYLSTENWESLVSSWEKFIVDKNLTPVPKTLTSYAKFYMRHPYLPPPEGLYNQLHCHDRSCYQSLVCNIIKNKQSELCFPIKP</sequence>
<dbReference type="GO" id="GO:0061750">
    <property type="term" value="F:acid sphingomyelin phosphodiesterase activity"/>
    <property type="evidence" value="ECO:0007669"/>
    <property type="project" value="TreeGrafter"/>
</dbReference>
<accession>H2YC47</accession>
<name>H2YC47_CIOSA</name>
<dbReference type="InParanoid" id="H2YC47"/>
<dbReference type="SUPFAM" id="SSF56300">
    <property type="entry name" value="Metallo-dependent phosphatases"/>
    <property type="match status" value="1"/>
</dbReference>
<dbReference type="GeneTree" id="ENSGT00950000183182"/>
<evidence type="ECO:0000256" key="2">
    <source>
        <dbReference type="ARBA" id="ARBA00023180"/>
    </source>
</evidence>